<dbReference type="GO" id="GO:0005634">
    <property type="term" value="C:nucleus"/>
    <property type="evidence" value="ECO:0007669"/>
    <property type="project" value="TreeGrafter"/>
</dbReference>
<proteinExistence type="predicted"/>
<comment type="caution">
    <text evidence="7">The sequence shown here is derived from an EMBL/GenBank/DDBJ whole genome shotgun (WGS) entry which is preliminary data.</text>
</comment>
<evidence type="ECO:0000256" key="1">
    <source>
        <dbReference type="ARBA" id="ARBA00022722"/>
    </source>
</evidence>
<name>A0AAV7XQ12_9NEOP</name>
<dbReference type="CDD" id="cd06141">
    <property type="entry name" value="WRN_exo"/>
    <property type="match status" value="1"/>
</dbReference>
<evidence type="ECO:0000256" key="4">
    <source>
        <dbReference type="SAM" id="MobiDB-lite"/>
    </source>
</evidence>
<dbReference type="GO" id="GO:0008408">
    <property type="term" value="F:3'-5' exonuclease activity"/>
    <property type="evidence" value="ECO:0007669"/>
    <property type="project" value="InterPro"/>
</dbReference>
<dbReference type="Proteomes" id="UP001075354">
    <property type="component" value="Chromosome 7"/>
</dbReference>
<dbReference type="Pfam" id="PF01612">
    <property type="entry name" value="DNA_pol_A_exo1"/>
    <property type="match status" value="1"/>
</dbReference>
<dbReference type="Gene3D" id="3.30.420.10">
    <property type="entry name" value="Ribonuclease H-like superfamily/Ribonuclease H"/>
    <property type="match status" value="1"/>
</dbReference>
<keyword evidence="5" id="KW-0472">Membrane</keyword>
<evidence type="ECO:0000259" key="6">
    <source>
        <dbReference type="SMART" id="SM00474"/>
    </source>
</evidence>
<dbReference type="SMART" id="SM00474">
    <property type="entry name" value="35EXOc"/>
    <property type="match status" value="1"/>
</dbReference>
<organism evidence="7 8">
    <name type="scientific">Megalurothrips usitatus</name>
    <name type="common">bean blossom thrips</name>
    <dbReference type="NCBI Taxonomy" id="439358"/>
    <lineage>
        <taxon>Eukaryota</taxon>
        <taxon>Metazoa</taxon>
        <taxon>Ecdysozoa</taxon>
        <taxon>Arthropoda</taxon>
        <taxon>Hexapoda</taxon>
        <taxon>Insecta</taxon>
        <taxon>Pterygota</taxon>
        <taxon>Neoptera</taxon>
        <taxon>Paraneoptera</taxon>
        <taxon>Thysanoptera</taxon>
        <taxon>Terebrantia</taxon>
        <taxon>Thripoidea</taxon>
        <taxon>Thripidae</taxon>
        <taxon>Megalurothrips</taxon>
    </lineage>
</organism>
<keyword evidence="5" id="KW-1133">Transmembrane helix</keyword>
<keyword evidence="2" id="KW-0378">Hydrolase</keyword>
<evidence type="ECO:0000313" key="7">
    <source>
        <dbReference type="EMBL" id="KAJ1525741.1"/>
    </source>
</evidence>
<dbReference type="AlphaFoldDB" id="A0AAV7XQ12"/>
<keyword evidence="5" id="KW-0812">Transmembrane</keyword>
<evidence type="ECO:0000256" key="3">
    <source>
        <dbReference type="ARBA" id="ARBA00022839"/>
    </source>
</evidence>
<dbReference type="InterPro" id="IPR036397">
    <property type="entry name" value="RNaseH_sf"/>
</dbReference>
<dbReference type="PANTHER" id="PTHR13620:SF104">
    <property type="entry name" value="EXONUCLEASE 3'-5' DOMAIN-CONTAINING PROTEIN 2"/>
    <property type="match status" value="1"/>
</dbReference>
<dbReference type="InterPro" id="IPR002562">
    <property type="entry name" value="3'-5'_exonuclease_dom"/>
</dbReference>
<feature type="domain" description="3'-5' exonuclease" evidence="6">
    <location>
        <begin position="54"/>
        <end position="229"/>
    </location>
</feature>
<evidence type="ECO:0000256" key="5">
    <source>
        <dbReference type="SAM" id="Phobius"/>
    </source>
</evidence>
<keyword evidence="1" id="KW-0540">Nuclease</keyword>
<accession>A0AAV7XQ12</accession>
<keyword evidence="8" id="KW-1185">Reference proteome</keyword>
<dbReference type="PANTHER" id="PTHR13620">
    <property type="entry name" value="3-5 EXONUCLEASE"/>
    <property type="match status" value="1"/>
</dbReference>
<evidence type="ECO:0000313" key="8">
    <source>
        <dbReference type="Proteomes" id="UP001075354"/>
    </source>
</evidence>
<sequence>MQILGNRSKTILGVLTGVTTGLGIALWTSRTGSRFFMKYLRSSSTTKRHWNLTVNVAGNETQCETVIDKLRRDIEVSKVLGFDCEWVQINNIRNPVALIQLATQEGQCGLFQIHFYSSIPSSLKDLLEDQSILKVGVDPGLDAKHLMKDFGIKVAGTYDIRHLVDGKEVVGGLAAVVNSELGVELPKDLSVRVSNWEAEQLTPEQQVYAAYDALAAVMTYFSLIGKKVKVPFFASKEEQWKTIYDYCLPLIDVRYKSKKNVPPSPLFSPAESSSSFGMDRDKSGQPRATNPSLQGKRSYRAFCPRKSPLYENAFMLAPDGDVLCTCDTKKAEWYVSKGLATLVAQEPLKIQLTFEPSGRVQGPSAEYYTLEKQNQCVSCGRKDSYVRKKVVPHEYRRYFPDCMKKHQSHDVLLLCAPCHAQSNIADLSLRMELAQLCKAPIVCDENTRVVEDHKKKELRSAARALLNKSNKLPETRHKELLEFIQENCQSSVTPELLSDLKNMDIMIVNEDFTPHGLLVVEHFAREGIVGLMKLEKMWREHFINVMAPKHLPPLWSVDHYHEKDRESSLDSDFLHRIKQVSLARKKKGASSP</sequence>
<dbReference type="EMBL" id="JAPTSV010000007">
    <property type="protein sequence ID" value="KAJ1525741.1"/>
    <property type="molecule type" value="Genomic_DNA"/>
</dbReference>
<evidence type="ECO:0000256" key="2">
    <source>
        <dbReference type="ARBA" id="ARBA00022801"/>
    </source>
</evidence>
<dbReference type="InterPro" id="IPR051132">
    <property type="entry name" value="3-5_Exonuclease_domain"/>
</dbReference>
<feature type="transmembrane region" description="Helical" evidence="5">
    <location>
        <begin position="12"/>
        <end position="29"/>
    </location>
</feature>
<dbReference type="SUPFAM" id="SSF53098">
    <property type="entry name" value="Ribonuclease H-like"/>
    <property type="match status" value="1"/>
</dbReference>
<feature type="region of interest" description="Disordered" evidence="4">
    <location>
        <begin position="261"/>
        <end position="294"/>
    </location>
</feature>
<protein>
    <recommendedName>
        <fullName evidence="6">3'-5' exonuclease domain-containing protein</fullName>
    </recommendedName>
</protein>
<dbReference type="InterPro" id="IPR012337">
    <property type="entry name" value="RNaseH-like_sf"/>
</dbReference>
<keyword evidence="3" id="KW-0269">Exonuclease</keyword>
<dbReference type="GO" id="GO:0003676">
    <property type="term" value="F:nucleic acid binding"/>
    <property type="evidence" value="ECO:0007669"/>
    <property type="project" value="InterPro"/>
</dbReference>
<reference evidence="7" key="1">
    <citation type="submission" date="2022-12" db="EMBL/GenBank/DDBJ databases">
        <title>Chromosome-level genome assembly of the bean flower thrips Megalurothrips usitatus.</title>
        <authorList>
            <person name="Ma L."/>
            <person name="Liu Q."/>
            <person name="Li H."/>
            <person name="Cai W."/>
        </authorList>
    </citation>
    <scope>NUCLEOTIDE SEQUENCE</scope>
    <source>
        <strain evidence="7">Cailab_2022a</strain>
    </source>
</reference>
<gene>
    <name evidence="7" type="ORF">ONE63_008949</name>
</gene>
<dbReference type="GO" id="GO:0006139">
    <property type="term" value="P:nucleobase-containing compound metabolic process"/>
    <property type="evidence" value="ECO:0007669"/>
    <property type="project" value="InterPro"/>
</dbReference>
<dbReference type="GO" id="GO:0005737">
    <property type="term" value="C:cytoplasm"/>
    <property type="evidence" value="ECO:0007669"/>
    <property type="project" value="TreeGrafter"/>
</dbReference>